<dbReference type="Proteomes" id="UP000306912">
    <property type="component" value="Unassembled WGS sequence"/>
</dbReference>
<evidence type="ECO:0000259" key="1">
    <source>
        <dbReference type="Pfam" id="PF25311"/>
    </source>
</evidence>
<dbReference type="Pfam" id="PF25311">
    <property type="entry name" value="WDGH"/>
    <property type="match status" value="1"/>
</dbReference>
<keyword evidence="3" id="KW-1185">Reference proteome</keyword>
<protein>
    <recommendedName>
        <fullName evidence="1">WDGH domain-containing protein</fullName>
    </recommendedName>
</protein>
<name>A0A5R8Q950_9FIRM</name>
<organism evidence="2 3">
    <name type="scientific">Culicoidibacter larvae</name>
    <dbReference type="NCBI Taxonomy" id="2579976"/>
    <lineage>
        <taxon>Bacteria</taxon>
        <taxon>Bacillati</taxon>
        <taxon>Bacillota</taxon>
        <taxon>Culicoidibacteria</taxon>
        <taxon>Culicoidibacterales</taxon>
        <taxon>Culicoidibacteraceae</taxon>
        <taxon>Culicoidibacter</taxon>
    </lineage>
</organism>
<reference evidence="2 3" key="1">
    <citation type="submission" date="2019-05" db="EMBL/GenBank/DDBJ databases">
        <title>Culicoidintestinum kansasii gen. nov., sp. nov. from the gastrointestinal tract of the biting midge, Culicoides sonorensis.</title>
        <authorList>
            <person name="Neupane S."/>
            <person name="Ghosh A."/>
            <person name="Gunther S."/>
            <person name="Martin K."/>
            <person name="Zurek L."/>
        </authorList>
    </citation>
    <scope>NUCLEOTIDE SEQUENCE [LARGE SCALE GENOMIC DNA]</scope>
    <source>
        <strain evidence="2 3">CS-1</strain>
    </source>
</reference>
<dbReference type="InParanoid" id="A0A5R8Q950"/>
<dbReference type="EMBL" id="VBWP01000009">
    <property type="protein sequence ID" value="TLG72155.1"/>
    <property type="molecule type" value="Genomic_DNA"/>
</dbReference>
<feature type="domain" description="WDGH" evidence="1">
    <location>
        <begin position="7"/>
        <end position="101"/>
    </location>
</feature>
<dbReference type="InterPro" id="IPR057362">
    <property type="entry name" value="WDGH"/>
</dbReference>
<evidence type="ECO:0000313" key="2">
    <source>
        <dbReference type="EMBL" id="TLG72155.1"/>
    </source>
</evidence>
<sequence length="111" mass="12929">MVNVIDGDMSDGYHTFNELYNHRSVLFSVICNLNSKVAWKSKKHADGSMFNNMFVVGIETPAGMFTYHDEMMWWNRYNVPELENAPEWDGHTSDDVIRLYTLVDSMENDEL</sequence>
<proteinExistence type="predicted"/>
<comment type="caution">
    <text evidence="2">The sequence shown here is derived from an EMBL/GenBank/DDBJ whole genome shotgun (WGS) entry which is preliminary data.</text>
</comment>
<dbReference type="OrthoDB" id="4546238at2"/>
<accession>A0A5R8Q950</accession>
<dbReference type="AlphaFoldDB" id="A0A5R8Q950"/>
<evidence type="ECO:0000313" key="3">
    <source>
        <dbReference type="Proteomes" id="UP000306912"/>
    </source>
</evidence>
<gene>
    <name evidence="2" type="ORF">FEZ08_09540</name>
</gene>